<evidence type="ECO:0000313" key="3">
    <source>
        <dbReference type="EMBL" id="MFC0319843.1"/>
    </source>
</evidence>
<gene>
    <name evidence="3" type="ORF">ACFFI0_16085</name>
</gene>
<evidence type="ECO:0000256" key="2">
    <source>
        <dbReference type="SAM" id="SignalP"/>
    </source>
</evidence>
<comment type="caution">
    <text evidence="3">The sequence shown here is derived from an EMBL/GenBank/DDBJ whole genome shotgun (WGS) entry which is preliminary data.</text>
</comment>
<keyword evidence="4" id="KW-1185">Reference proteome</keyword>
<protein>
    <recommendedName>
        <fullName evidence="5">Lipoprotein</fullName>
    </recommendedName>
</protein>
<dbReference type="EMBL" id="JBHLWO010000002">
    <property type="protein sequence ID" value="MFC0319843.1"/>
    <property type="molecule type" value="Genomic_DNA"/>
</dbReference>
<dbReference type="RefSeq" id="WP_130855530.1">
    <property type="nucleotide sequence ID" value="NZ_JBHLWO010000002.1"/>
</dbReference>
<proteinExistence type="predicted"/>
<keyword evidence="2" id="KW-0732">Signal</keyword>
<reference evidence="3 4" key="1">
    <citation type="submission" date="2024-09" db="EMBL/GenBank/DDBJ databases">
        <authorList>
            <person name="Sun Q."/>
            <person name="Mori K."/>
        </authorList>
    </citation>
    <scope>NUCLEOTIDE SEQUENCE [LARGE SCALE GENOMIC DNA]</scope>
    <source>
        <strain evidence="3 4">CCM 7765</strain>
    </source>
</reference>
<feature type="chain" id="PRO_5045140464" description="Lipoprotein" evidence="2">
    <location>
        <begin position="28"/>
        <end position="156"/>
    </location>
</feature>
<organism evidence="3 4">
    <name type="scientific">Olivibacter oleidegradans</name>
    <dbReference type="NCBI Taxonomy" id="760123"/>
    <lineage>
        <taxon>Bacteria</taxon>
        <taxon>Pseudomonadati</taxon>
        <taxon>Bacteroidota</taxon>
        <taxon>Sphingobacteriia</taxon>
        <taxon>Sphingobacteriales</taxon>
        <taxon>Sphingobacteriaceae</taxon>
        <taxon>Olivibacter</taxon>
    </lineage>
</organism>
<dbReference type="PROSITE" id="PS51257">
    <property type="entry name" value="PROKAR_LIPOPROTEIN"/>
    <property type="match status" value="1"/>
</dbReference>
<sequence>MKNTLRLHRLVWLIGALATSACTQSQAPKATNTEDKSMVQPSQPDTVGQMALSAADSTHLLGVWFDETIKSPEGANVAYQVIARQQRVFIQPIAFKGKKLQVSDQPVVSAYATELKKNGNYYVSLESAEDAYEVDKEGNLLIFHKGKLVVVCKKIG</sequence>
<feature type="signal peptide" evidence="2">
    <location>
        <begin position="1"/>
        <end position="27"/>
    </location>
</feature>
<evidence type="ECO:0008006" key="5">
    <source>
        <dbReference type="Google" id="ProtNLM"/>
    </source>
</evidence>
<evidence type="ECO:0000256" key="1">
    <source>
        <dbReference type="SAM" id="MobiDB-lite"/>
    </source>
</evidence>
<feature type="region of interest" description="Disordered" evidence="1">
    <location>
        <begin position="24"/>
        <end position="45"/>
    </location>
</feature>
<name>A0ABV6HPH8_9SPHI</name>
<evidence type="ECO:0000313" key="4">
    <source>
        <dbReference type="Proteomes" id="UP001589774"/>
    </source>
</evidence>
<accession>A0ABV6HPH8</accession>
<dbReference type="Proteomes" id="UP001589774">
    <property type="component" value="Unassembled WGS sequence"/>
</dbReference>